<evidence type="ECO:0000256" key="1">
    <source>
        <dbReference type="SAM" id="SignalP"/>
    </source>
</evidence>
<sequence>MNLNSSIPSLSRPVVLVCAGLFLAAGALPAAEPKEAPLENNIDFAYGYVDTDGHSPAFQKHNLLDKNGFGGVEDLYLTKSLNDTTTLVLKGRALAGNNDYLFDLTVTKDDVGFVKLGYKEFRVWYDGRGGYLPSRMFTRSLYDEDLAIDRGNLWFEAGFLPEDKPHFNVRYDLFTRKGTKSSTSWGDTGLAVNAANTRGLLPTFLGIDEKRHQLSADVSQAKDNSAWALGVRVDQGDYTNSRNINRRAGEAGLDRKITAKEGQDYDLFQVRGSYENKIHDKLMVTTAVATTTIDTTLSGSRIYGADYDPVYDGAFVNRQQRDEGFFALHGKSEMKQTIGTLSARYQPRETLVIVPSVRFETIDWTNEVEFEETNFGGGTTRPPAVELVGADSEKDWEVVAASIETRYTGIKKVSLNFKADWTDSEGDLTEERILEPGTTHAIVSIDRDTRFERMSEKYAATATWYVMPGTTVAAQYYYKVRTNDYRNTRDNTVSSADRYPAYLANQDFETNDFNVRLSTKLGAQLRSVTRYDYQDSSITSQDIGLAFNESGSMTTHIISETISWTPRPRWYVQGAANMVWDTLRTPAAPLTGAAGGLVKNSDANYIYLSLGGGYVLDEQSDVYFDYAVTESKDSFVDNSNRTVAYGSDAKTQLASVTWTRRLDRRTSVTLKYAYAKNDDVPNGGYADYEAHMLYGKLQYRF</sequence>
<dbReference type="KEGG" id="obg:Verru16b_03346"/>
<feature type="signal peptide" evidence="1">
    <location>
        <begin position="1"/>
        <end position="30"/>
    </location>
</feature>
<dbReference type="RefSeq" id="WP_069963322.1">
    <property type="nucleotide sequence ID" value="NZ_CP016094.1"/>
</dbReference>
<accession>A0A1D8AZE3</accession>
<feature type="chain" id="PRO_5009105487" evidence="1">
    <location>
        <begin position="31"/>
        <end position="701"/>
    </location>
</feature>
<dbReference type="Proteomes" id="UP000095228">
    <property type="component" value="Chromosome"/>
</dbReference>
<proteinExistence type="predicted"/>
<organism evidence="2 3">
    <name type="scientific">Lacunisphaera limnophila</name>
    <dbReference type="NCBI Taxonomy" id="1838286"/>
    <lineage>
        <taxon>Bacteria</taxon>
        <taxon>Pseudomonadati</taxon>
        <taxon>Verrucomicrobiota</taxon>
        <taxon>Opitutia</taxon>
        <taxon>Opitutales</taxon>
        <taxon>Opitutaceae</taxon>
        <taxon>Lacunisphaera</taxon>
    </lineage>
</organism>
<dbReference type="EMBL" id="CP016094">
    <property type="protein sequence ID" value="AOS46247.1"/>
    <property type="molecule type" value="Genomic_DNA"/>
</dbReference>
<dbReference type="SUPFAM" id="SSF56935">
    <property type="entry name" value="Porins"/>
    <property type="match status" value="1"/>
</dbReference>
<evidence type="ECO:0000313" key="3">
    <source>
        <dbReference type="Proteomes" id="UP000095228"/>
    </source>
</evidence>
<name>A0A1D8AZE3_9BACT</name>
<keyword evidence="1" id="KW-0732">Signal</keyword>
<reference evidence="2 3" key="1">
    <citation type="submission" date="2016-06" db="EMBL/GenBank/DDBJ databases">
        <title>Three novel species with peptidoglycan cell walls form the new genus Lacunisphaera gen. nov. in the family Opitutaceae of the verrucomicrobial subdivision 4.</title>
        <authorList>
            <person name="Rast P."/>
            <person name="Gloeckner I."/>
            <person name="Jogler M."/>
            <person name="Boedeker C."/>
            <person name="Jeske O."/>
            <person name="Wiegand S."/>
            <person name="Reinhardt R."/>
            <person name="Schumann P."/>
            <person name="Rohde M."/>
            <person name="Spring S."/>
            <person name="Gloeckner F.O."/>
            <person name="Jogler C."/>
        </authorList>
    </citation>
    <scope>NUCLEOTIDE SEQUENCE [LARGE SCALE GENOMIC DNA]</scope>
    <source>
        <strain evidence="2 3">IG16b</strain>
    </source>
</reference>
<keyword evidence="3" id="KW-1185">Reference proteome</keyword>
<dbReference type="OrthoDB" id="184993at2"/>
<gene>
    <name evidence="2" type="ORF">Verru16b_03346</name>
</gene>
<dbReference type="AlphaFoldDB" id="A0A1D8AZE3"/>
<evidence type="ECO:0000313" key="2">
    <source>
        <dbReference type="EMBL" id="AOS46247.1"/>
    </source>
</evidence>
<dbReference type="STRING" id="1838286.Verru16b_03346"/>
<protein>
    <submittedName>
        <fullName evidence="2">Uncharacterized protein</fullName>
    </submittedName>
</protein>